<feature type="transmembrane region" description="Helical" evidence="4">
    <location>
        <begin position="223"/>
        <end position="245"/>
    </location>
</feature>
<feature type="transmembrane region" description="Helical" evidence="4">
    <location>
        <begin position="189"/>
        <end position="217"/>
    </location>
</feature>
<dbReference type="PANTHER" id="PTHR43280:SF29">
    <property type="entry name" value="ARAC-FAMILY TRANSCRIPTIONAL REGULATOR"/>
    <property type="match status" value="1"/>
</dbReference>
<accession>A0ABU3BC61</accession>
<organism evidence="6 7">
    <name type="scientific">Croceitalea vernalis</name>
    <dbReference type="NCBI Taxonomy" id="3075599"/>
    <lineage>
        <taxon>Bacteria</taxon>
        <taxon>Pseudomonadati</taxon>
        <taxon>Bacteroidota</taxon>
        <taxon>Flavobacteriia</taxon>
        <taxon>Flavobacteriales</taxon>
        <taxon>Flavobacteriaceae</taxon>
        <taxon>Croceitalea</taxon>
    </lineage>
</organism>
<keyword evidence="2" id="KW-0238">DNA-binding</keyword>
<keyword evidence="3" id="KW-0804">Transcription</keyword>
<dbReference type="Pfam" id="PF12833">
    <property type="entry name" value="HTH_18"/>
    <property type="match status" value="1"/>
</dbReference>
<dbReference type="Gene3D" id="1.10.10.60">
    <property type="entry name" value="Homeodomain-like"/>
    <property type="match status" value="1"/>
</dbReference>
<dbReference type="Proteomes" id="UP001250662">
    <property type="component" value="Unassembled WGS sequence"/>
</dbReference>
<dbReference type="PROSITE" id="PS00041">
    <property type="entry name" value="HTH_ARAC_FAMILY_1"/>
    <property type="match status" value="1"/>
</dbReference>
<feature type="transmembrane region" description="Helical" evidence="4">
    <location>
        <begin position="146"/>
        <end position="168"/>
    </location>
</feature>
<evidence type="ECO:0000256" key="4">
    <source>
        <dbReference type="SAM" id="Phobius"/>
    </source>
</evidence>
<keyword evidence="1" id="KW-0805">Transcription regulation</keyword>
<evidence type="ECO:0000313" key="7">
    <source>
        <dbReference type="Proteomes" id="UP001250662"/>
    </source>
</evidence>
<dbReference type="SMART" id="SM00342">
    <property type="entry name" value="HTH_ARAC"/>
    <property type="match status" value="1"/>
</dbReference>
<proteinExistence type="predicted"/>
<feature type="transmembrane region" description="Helical" evidence="4">
    <location>
        <begin position="83"/>
        <end position="101"/>
    </location>
</feature>
<feature type="domain" description="HTH araC/xylS-type" evidence="5">
    <location>
        <begin position="268"/>
        <end position="376"/>
    </location>
</feature>
<keyword evidence="4" id="KW-1133">Transmembrane helix</keyword>
<keyword evidence="4" id="KW-0472">Membrane</keyword>
<dbReference type="InterPro" id="IPR018060">
    <property type="entry name" value="HTH_AraC"/>
</dbReference>
<feature type="transmembrane region" description="Helical" evidence="4">
    <location>
        <begin position="108"/>
        <end position="126"/>
    </location>
</feature>
<evidence type="ECO:0000259" key="5">
    <source>
        <dbReference type="PROSITE" id="PS01124"/>
    </source>
</evidence>
<reference evidence="6 7" key="1">
    <citation type="submission" date="2023-09" db="EMBL/GenBank/DDBJ databases">
        <authorList>
            <person name="Rey-Velasco X."/>
        </authorList>
    </citation>
    <scope>NUCLEOTIDE SEQUENCE [LARGE SCALE GENOMIC DNA]</scope>
    <source>
        <strain evidence="6 7">P007</strain>
    </source>
</reference>
<dbReference type="RefSeq" id="WP_311383713.1">
    <property type="nucleotide sequence ID" value="NZ_JAVRHU010000001.1"/>
</dbReference>
<dbReference type="PROSITE" id="PS01124">
    <property type="entry name" value="HTH_ARAC_FAMILY_2"/>
    <property type="match status" value="1"/>
</dbReference>
<comment type="caution">
    <text evidence="6">The sequence shown here is derived from an EMBL/GenBank/DDBJ whole genome shotgun (WGS) entry which is preliminary data.</text>
</comment>
<feature type="transmembrane region" description="Helical" evidence="4">
    <location>
        <begin position="46"/>
        <end position="71"/>
    </location>
</feature>
<evidence type="ECO:0000256" key="2">
    <source>
        <dbReference type="ARBA" id="ARBA00023125"/>
    </source>
</evidence>
<dbReference type="EMBL" id="JAVRHU010000001">
    <property type="protein sequence ID" value="MDT0620052.1"/>
    <property type="molecule type" value="Genomic_DNA"/>
</dbReference>
<name>A0ABU3BC61_9FLAO</name>
<evidence type="ECO:0000256" key="1">
    <source>
        <dbReference type="ARBA" id="ARBA00023015"/>
    </source>
</evidence>
<evidence type="ECO:0000313" key="6">
    <source>
        <dbReference type="EMBL" id="MDT0620052.1"/>
    </source>
</evidence>
<feature type="transmembrane region" description="Helical" evidence="4">
    <location>
        <begin position="12"/>
        <end position="34"/>
    </location>
</feature>
<keyword evidence="4" id="KW-0812">Transmembrane</keyword>
<protein>
    <submittedName>
        <fullName evidence="6">AraC family transcriptional regulator</fullName>
    </submittedName>
</protein>
<dbReference type="PANTHER" id="PTHR43280">
    <property type="entry name" value="ARAC-FAMILY TRANSCRIPTIONAL REGULATOR"/>
    <property type="match status" value="1"/>
</dbReference>
<keyword evidence="7" id="KW-1185">Reference proteome</keyword>
<evidence type="ECO:0000256" key="3">
    <source>
        <dbReference type="ARBA" id="ARBA00023163"/>
    </source>
</evidence>
<sequence>MILYLRAVNTFQTICAIVLSIGALQGLIYGIILLSNKGPNRVANKFLALILFFFSYRLVVEVLQFFGLGIYDFWYHIMLEYNWIYGALIYFFVIALIKPNFKLSTSHWIHFLPVILEFLWSNFIKFQNFYWDGTRESLTWLGYWGYVVWVQFPTMYIVCGALIIYYSYKARTELLLKLKNESTLSKEKIQWILNLLLILRVFSIFFMSITLIDLIFFNYAFDSFYRVPLFLGLAIITYGIGLVGFSKRDTVLIKPNRVLSKKEENELKKISIELEHLMTTQKIFTNPELSLRSLADTLKIKPYLLTNCLNIKYGKSFNTYVNEKRIEELKLLLEKPENDKITLLGLAYEAGFNSKASFNRSVKKITGKSPKALKSKE</sequence>
<gene>
    <name evidence="6" type="ORF">RM520_00365</name>
</gene>
<dbReference type="InterPro" id="IPR018062">
    <property type="entry name" value="HTH_AraC-typ_CS"/>
</dbReference>